<dbReference type="InterPro" id="IPR027417">
    <property type="entry name" value="P-loop_NTPase"/>
</dbReference>
<dbReference type="CDD" id="cd07346">
    <property type="entry name" value="ABC_6TM_exporters"/>
    <property type="match status" value="1"/>
</dbReference>
<dbReference type="Pfam" id="PF00005">
    <property type="entry name" value="ABC_tran"/>
    <property type="match status" value="1"/>
</dbReference>
<feature type="transmembrane region" description="Helical" evidence="7">
    <location>
        <begin position="251"/>
        <end position="268"/>
    </location>
</feature>
<evidence type="ECO:0000256" key="5">
    <source>
        <dbReference type="ARBA" id="ARBA00022989"/>
    </source>
</evidence>
<dbReference type="PANTHER" id="PTHR43394">
    <property type="entry name" value="ATP-DEPENDENT PERMEASE MDL1, MITOCHONDRIAL"/>
    <property type="match status" value="1"/>
</dbReference>
<dbReference type="GO" id="GO:0015421">
    <property type="term" value="F:ABC-type oligopeptide transporter activity"/>
    <property type="evidence" value="ECO:0007669"/>
    <property type="project" value="TreeGrafter"/>
</dbReference>
<feature type="transmembrane region" description="Helical" evidence="7">
    <location>
        <begin position="161"/>
        <end position="180"/>
    </location>
</feature>
<comment type="subcellular location">
    <subcellularLocation>
        <location evidence="1">Cell membrane</location>
        <topology evidence="1">Multi-pass membrane protein</topology>
    </subcellularLocation>
</comment>
<evidence type="ECO:0000313" key="11">
    <source>
        <dbReference type="Proteomes" id="UP001189000"/>
    </source>
</evidence>
<organism evidence="10 11">
    <name type="scientific">Elizabethkingia anophelis</name>
    <dbReference type="NCBI Taxonomy" id="1117645"/>
    <lineage>
        <taxon>Bacteria</taxon>
        <taxon>Pseudomonadati</taxon>
        <taxon>Bacteroidota</taxon>
        <taxon>Flavobacteriia</taxon>
        <taxon>Flavobacteriales</taxon>
        <taxon>Weeksellaceae</taxon>
        <taxon>Elizabethkingia</taxon>
    </lineage>
</organism>
<dbReference type="Pfam" id="PF00664">
    <property type="entry name" value="ABC_membrane"/>
    <property type="match status" value="1"/>
</dbReference>
<dbReference type="InterPro" id="IPR003593">
    <property type="entry name" value="AAA+_ATPase"/>
</dbReference>
<dbReference type="InterPro" id="IPR011527">
    <property type="entry name" value="ABC1_TM_dom"/>
</dbReference>
<evidence type="ECO:0000256" key="1">
    <source>
        <dbReference type="ARBA" id="ARBA00004651"/>
    </source>
</evidence>
<name>A0AAE4T6V1_9FLAO</name>
<keyword evidence="6 7" id="KW-0472">Membrane</keyword>
<keyword evidence="3" id="KW-0547">Nucleotide-binding</keyword>
<keyword evidence="5 7" id="KW-1133">Transmembrane helix</keyword>
<evidence type="ECO:0000256" key="4">
    <source>
        <dbReference type="ARBA" id="ARBA00022840"/>
    </source>
</evidence>
<dbReference type="SMART" id="SM00382">
    <property type="entry name" value="AAA"/>
    <property type="match status" value="1"/>
</dbReference>
<feature type="domain" description="ABC transmembrane type-1" evidence="9">
    <location>
        <begin position="24"/>
        <end position="304"/>
    </location>
</feature>
<evidence type="ECO:0000259" key="9">
    <source>
        <dbReference type="PROSITE" id="PS50929"/>
    </source>
</evidence>
<dbReference type="SUPFAM" id="SSF52540">
    <property type="entry name" value="P-loop containing nucleoside triphosphate hydrolases"/>
    <property type="match status" value="1"/>
</dbReference>
<dbReference type="GO" id="GO:0016887">
    <property type="term" value="F:ATP hydrolysis activity"/>
    <property type="evidence" value="ECO:0007669"/>
    <property type="project" value="InterPro"/>
</dbReference>
<dbReference type="Proteomes" id="UP001189000">
    <property type="component" value="Unassembled WGS sequence"/>
</dbReference>
<sequence length="540" mass="61340">MNTNLSYQLKWAWLLTKNSRGELLLYFILELAAIAFSLLFVFWSKKAVDFAVSSSTSDLQKALILSVCSVLIALFMRSYSGWLNERTRMKMMISLQNSLVKSQMLSTWKVGKHWHTGDVQVRINNDCQEIVQMVGFSSISFVLTTIRLLASFGFLWLMDPMLAILIVAISPLFLFSKIYFKKLRTLNKDLKTAESNFGNVVQENLRFRMSIRALGVQYARWQKVENSQNDIFRLKLGLLNFSTVSQGIMKLTINAGFLLTFGWGVYRLHANEISFGTMTAFLQLVGRIQAPILLMMGFVPLFIRFRTAVDRVQELEQVEVEEEIEQEYITEPQNIEINQLSFRYDDKLVIKDLSAKFITGQPVAIIGSSGKGKTTLIRLLLALIKPDKGEIYINTSTEHLVLSNKYRINIAYVPQGDKLFSGSIKENLQLGEHEVSESKLREVLYLACAEFVYDLPDGLDTIVGESGYGLSEGQAQRIAVARALMRECNIWLFDEVTSALDPDTGEKLIQRLLEAGKNKILVFVTHDMKLAGKCEQTIYI</sequence>
<evidence type="ECO:0000256" key="2">
    <source>
        <dbReference type="ARBA" id="ARBA00022692"/>
    </source>
</evidence>
<feature type="transmembrane region" description="Helical" evidence="7">
    <location>
        <begin position="63"/>
        <end position="83"/>
    </location>
</feature>
<gene>
    <name evidence="10" type="ORF">CMU51_17630</name>
</gene>
<dbReference type="EMBL" id="NWGY01000019">
    <property type="protein sequence ID" value="MDV3665874.1"/>
    <property type="molecule type" value="Genomic_DNA"/>
</dbReference>
<dbReference type="Gene3D" id="3.40.50.300">
    <property type="entry name" value="P-loop containing nucleotide triphosphate hydrolases"/>
    <property type="match status" value="1"/>
</dbReference>
<accession>A0AAE4T6V1</accession>
<dbReference type="PANTHER" id="PTHR43394:SF1">
    <property type="entry name" value="ATP-BINDING CASSETTE SUB-FAMILY B MEMBER 10, MITOCHONDRIAL"/>
    <property type="match status" value="1"/>
</dbReference>
<dbReference type="InterPro" id="IPR003439">
    <property type="entry name" value="ABC_transporter-like_ATP-bd"/>
</dbReference>
<evidence type="ECO:0000259" key="8">
    <source>
        <dbReference type="PROSITE" id="PS50893"/>
    </source>
</evidence>
<dbReference type="AlphaFoldDB" id="A0AAE4T6V1"/>
<evidence type="ECO:0000256" key="7">
    <source>
        <dbReference type="SAM" id="Phobius"/>
    </source>
</evidence>
<dbReference type="GO" id="GO:0005524">
    <property type="term" value="F:ATP binding"/>
    <property type="evidence" value="ECO:0007669"/>
    <property type="project" value="UniProtKB-KW"/>
</dbReference>
<dbReference type="Gene3D" id="1.20.1560.10">
    <property type="entry name" value="ABC transporter type 1, transmembrane domain"/>
    <property type="match status" value="1"/>
</dbReference>
<keyword evidence="4" id="KW-0067">ATP-binding</keyword>
<feature type="transmembrane region" description="Helical" evidence="7">
    <location>
        <begin position="23"/>
        <end position="43"/>
    </location>
</feature>
<evidence type="ECO:0000256" key="6">
    <source>
        <dbReference type="ARBA" id="ARBA00023136"/>
    </source>
</evidence>
<comment type="caution">
    <text evidence="10">The sequence shown here is derived from an EMBL/GenBank/DDBJ whole genome shotgun (WGS) entry which is preliminary data.</text>
</comment>
<dbReference type="SUPFAM" id="SSF90123">
    <property type="entry name" value="ABC transporter transmembrane region"/>
    <property type="match status" value="1"/>
</dbReference>
<dbReference type="PROSITE" id="PS50893">
    <property type="entry name" value="ABC_TRANSPORTER_2"/>
    <property type="match status" value="1"/>
</dbReference>
<protein>
    <submittedName>
        <fullName evidence="10">ABC transporter</fullName>
    </submittedName>
</protein>
<dbReference type="PROSITE" id="PS50929">
    <property type="entry name" value="ABC_TM1F"/>
    <property type="match status" value="1"/>
</dbReference>
<feature type="transmembrane region" description="Helical" evidence="7">
    <location>
        <begin position="280"/>
        <end position="303"/>
    </location>
</feature>
<dbReference type="InterPro" id="IPR039421">
    <property type="entry name" value="Type_1_exporter"/>
</dbReference>
<dbReference type="GO" id="GO:0005886">
    <property type="term" value="C:plasma membrane"/>
    <property type="evidence" value="ECO:0007669"/>
    <property type="project" value="UniProtKB-SubCell"/>
</dbReference>
<proteinExistence type="predicted"/>
<feature type="domain" description="ABC transporter" evidence="8">
    <location>
        <begin position="335"/>
        <end position="540"/>
    </location>
</feature>
<feature type="transmembrane region" description="Helical" evidence="7">
    <location>
        <begin position="130"/>
        <end position="155"/>
    </location>
</feature>
<dbReference type="InterPro" id="IPR036640">
    <property type="entry name" value="ABC1_TM_sf"/>
</dbReference>
<evidence type="ECO:0000313" key="10">
    <source>
        <dbReference type="EMBL" id="MDV3665874.1"/>
    </source>
</evidence>
<keyword evidence="2 7" id="KW-0812">Transmembrane</keyword>
<reference evidence="10" key="1">
    <citation type="submission" date="2023-02" db="EMBL/GenBank/DDBJ databases">
        <title>Elizabethkingia anophelis draft genomes.</title>
        <authorList>
            <person name="Nicholson A.C."/>
            <person name="Whitney A.M."/>
            <person name="Humrighouse B.W."/>
            <person name="Villarma A."/>
            <person name="Bell M."/>
            <person name="Mcquiston J."/>
        </authorList>
    </citation>
    <scope>NUCLEOTIDE SEQUENCE</scope>
    <source>
        <strain evidence="10">B4955</strain>
    </source>
</reference>
<evidence type="ECO:0000256" key="3">
    <source>
        <dbReference type="ARBA" id="ARBA00022741"/>
    </source>
</evidence>